<dbReference type="Gene3D" id="3.30.2350.10">
    <property type="entry name" value="Pseudouridine synthase"/>
    <property type="match status" value="1"/>
</dbReference>
<gene>
    <name evidence="7" type="ORF">WMO14_12020</name>
</gene>
<dbReference type="InterPro" id="IPR006224">
    <property type="entry name" value="PsdUridine_synth_RluA-like_CS"/>
</dbReference>
<evidence type="ECO:0000256" key="4">
    <source>
        <dbReference type="ARBA" id="ARBA00031870"/>
    </source>
</evidence>
<dbReference type="RefSeq" id="WP_055176849.1">
    <property type="nucleotide sequence ID" value="NZ_DAWCMB010000322.1"/>
</dbReference>
<dbReference type="Proteomes" id="UP001442364">
    <property type="component" value="Unassembled WGS sequence"/>
</dbReference>
<keyword evidence="8" id="KW-1185">Reference proteome</keyword>
<evidence type="ECO:0000256" key="1">
    <source>
        <dbReference type="ARBA" id="ARBA00000073"/>
    </source>
</evidence>
<proteinExistence type="inferred from homology"/>
<organism evidence="7 8">
    <name type="scientific">[Lactobacillus] rogosae</name>
    <dbReference type="NCBI Taxonomy" id="706562"/>
    <lineage>
        <taxon>Bacteria</taxon>
        <taxon>Bacillati</taxon>
        <taxon>Bacillota</taxon>
        <taxon>Clostridia</taxon>
        <taxon>Lachnospirales</taxon>
        <taxon>Lachnospiraceae</taxon>
        <taxon>Lachnospira</taxon>
    </lineage>
</organism>
<dbReference type="PROSITE" id="PS01129">
    <property type="entry name" value="PSI_RLU"/>
    <property type="match status" value="1"/>
</dbReference>
<evidence type="ECO:0000259" key="6">
    <source>
        <dbReference type="Pfam" id="PF00849"/>
    </source>
</evidence>
<dbReference type="Pfam" id="PF00849">
    <property type="entry name" value="PseudoU_synth_2"/>
    <property type="match status" value="1"/>
</dbReference>
<accession>A0ABV1C0D2</accession>
<dbReference type="EMBL" id="JBBMER010000010">
    <property type="protein sequence ID" value="MEQ2380584.1"/>
    <property type="molecule type" value="Genomic_DNA"/>
</dbReference>
<keyword evidence="3" id="KW-0413">Isomerase</keyword>
<dbReference type="CDD" id="cd02869">
    <property type="entry name" value="PseudoU_synth_RluA_like"/>
    <property type="match status" value="1"/>
</dbReference>
<comment type="caution">
    <text evidence="7">The sequence shown here is derived from an EMBL/GenBank/DDBJ whole genome shotgun (WGS) entry which is preliminary data.</text>
</comment>
<dbReference type="InterPro" id="IPR020103">
    <property type="entry name" value="PsdUridine_synth_cat_dom_sf"/>
</dbReference>
<dbReference type="InterPro" id="IPR006145">
    <property type="entry name" value="PsdUridine_synth_RsuA/RluA"/>
</dbReference>
<dbReference type="PANTHER" id="PTHR21600">
    <property type="entry name" value="MITOCHONDRIAL RNA PSEUDOURIDINE SYNTHASE"/>
    <property type="match status" value="1"/>
</dbReference>
<sequence length="219" mass="24328">MLNVIYEDKDKIIVNKPAGQLSQSARGFDMDLVSEVLTYRKNKGEEAYAAIINRLDRPVSGLVLIAKNKKEAARLSALMQRESLCKQYLVLVCGRPHSDTGTFTDYLLKNGKDNTSKVVSKEQAGAKKAVLEYSLIDYDEERNVSRLLINLITGRHHQIRVQLSSRNLPVVGDGKYGGNPAVKKAEEYHIKRGCIALCAKSLTVDGKVYEIEPEFSGGK</sequence>
<reference evidence="7 8" key="1">
    <citation type="submission" date="2024-03" db="EMBL/GenBank/DDBJ databases">
        <title>Human intestinal bacterial collection.</title>
        <authorList>
            <person name="Pauvert C."/>
            <person name="Hitch T.C.A."/>
            <person name="Clavel T."/>
        </authorList>
    </citation>
    <scope>NUCLEOTIDE SEQUENCE [LARGE SCALE GENOMIC DNA]</scope>
    <source>
        <strain evidence="7 8">CLA-AA-H255</strain>
    </source>
</reference>
<feature type="domain" description="Pseudouridine synthase RsuA/RluA-like" evidence="6">
    <location>
        <begin position="12"/>
        <end position="165"/>
    </location>
</feature>
<dbReference type="PANTHER" id="PTHR21600:SF83">
    <property type="entry name" value="PSEUDOURIDYLATE SYNTHASE RPUSD4, MITOCHONDRIAL"/>
    <property type="match status" value="1"/>
</dbReference>
<evidence type="ECO:0000256" key="2">
    <source>
        <dbReference type="ARBA" id="ARBA00010876"/>
    </source>
</evidence>
<evidence type="ECO:0000313" key="7">
    <source>
        <dbReference type="EMBL" id="MEQ2380584.1"/>
    </source>
</evidence>
<evidence type="ECO:0000256" key="3">
    <source>
        <dbReference type="ARBA" id="ARBA00023235"/>
    </source>
</evidence>
<comment type="similarity">
    <text evidence="2">Belongs to the pseudouridine synthase RluA family.</text>
</comment>
<dbReference type="SUPFAM" id="SSF55120">
    <property type="entry name" value="Pseudouridine synthase"/>
    <property type="match status" value="1"/>
</dbReference>
<protein>
    <recommendedName>
        <fullName evidence="4">RNA pseudouridylate synthase</fullName>
    </recommendedName>
    <alternativeName>
        <fullName evidence="5">RNA-uridine isomerase</fullName>
    </alternativeName>
</protein>
<evidence type="ECO:0000256" key="5">
    <source>
        <dbReference type="ARBA" id="ARBA00033164"/>
    </source>
</evidence>
<dbReference type="InterPro" id="IPR050188">
    <property type="entry name" value="RluA_PseudoU_synthase"/>
</dbReference>
<comment type="catalytic activity">
    <reaction evidence="1">
        <text>a uridine in RNA = a pseudouridine in RNA</text>
        <dbReference type="Rhea" id="RHEA:48348"/>
        <dbReference type="Rhea" id="RHEA-COMP:12068"/>
        <dbReference type="Rhea" id="RHEA-COMP:12069"/>
        <dbReference type="ChEBI" id="CHEBI:65314"/>
        <dbReference type="ChEBI" id="CHEBI:65315"/>
    </reaction>
</comment>
<name>A0ABV1C0D2_9FIRM</name>
<evidence type="ECO:0000313" key="8">
    <source>
        <dbReference type="Proteomes" id="UP001442364"/>
    </source>
</evidence>